<dbReference type="GO" id="GO:0080120">
    <property type="term" value="P:CAAX-box protein maturation"/>
    <property type="evidence" value="ECO:0007669"/>
    <property type="project" value="UniProtKB-ARBA"/>
</dbReference>
<dbReference type="OrthoDB" id="2194912at2"/>
<dbReference type="EMBL" id="FODH01000001">
    <property type="protein sequence ID" value="SEN43045.1"/>
    <property type="molecule type" value="Genomic_DNA"/>
</dbReference>
<keyword evidence="1" id="KW-1133">Transmembrane helix</keyword>
<dbReference type="GO" id="GO:0004175">
    <property type="term" value="F:endopeptidase activity"/>
    <property type="evidence" value="ECO:0007669"/>
    <property type="project" value="UniProtKB-ARBA"/>
</dbReference>
<dbReference type="AlphaFoldDB" id="A0A1H8GGY4"/>
<evidence type="ECO:0000313" key="4">
    <source>
        <dbReference type="EMBL" id="SEN43045.1"/>
    </source>
</evidence>
<sequence length="171" mass="20058">MFIALNIVPTVILAAIIYLNSYWLGDDLSKLKNKDTLENIFHSFCLSFMGFNIITSTTTLLFHNQTVQQADIRTPIMYIYAVLFSPVFEELLCRKILLIKINKYFNWWISAFISSGIFSILHLNLSLFTSYLFIGLVWSYYYRKSNYNIFVPILSHFLFNYIMILIQSIKG</sequence>
<dbReference type="GO" id="GO:0006508">
    <property type="term" value="P:proteolysis"/>
    <property type="evidence" value="ECO:0007669"/>
    <property type="project" value="UniProtKB-KW"/>
</dbReference>
<keyword evidence="4" id="KW-0645">Protease</keyword>
<keyword evidence="6" id="KW-1185">Reference proteome</keyword>
<keyword evidence="3" id="KW-0378">Hydrolase</keyword>
<keyword evidence="1" id="KW-0812">Transmembrane</keyword>
<feature type="transmembrane region" description="Helical" evidence="1">
    <location>
        <begin position="147"/>
        <end position="166"/>
    </location>
</feature>
<feature type="domain" description="CAAX prenyl protease 2/Lysostaphin resistance protein A-like" evidence="2">
    <location>
        <begin position="75"/>
        <end position="162"/>
    </location>
</feature>
<feature type="transmembrane region" description="Helical" evidence="1">
    <location>
        <begin position="44"/>
        <end position="63"/>
    </location>
</feature>
<keyword evidence="3" id="KW-0482">Metalloprotease</keyword>
<evidence type="ECO:0000313" key="5">
    <source>
        <dbReference type="Proteomes" id="UP000198809"/>
    </source>
</evidence>
<reference evidence="4 5" key="1">
    <citation type="submission" date="2016-10" db="EMBL/GenBank/DDBJ databases">
        <authorList>
            <person name="de Groot N.N."/>
        </authorList>
    </citation>
    <scope>NUCLEOTIDE SEQUENCE [LARGE SCALE GENOMIC DNA]</scope>
    <source>
        <strain evidence="4 5">CGMCC 1.10238</strain>
    </source>
</reference>
<proteinExistence type="predicted"/>
<dbReference type="STRING" id="1333845.SAMN04487895_101505"/>
<evidence type="ECO:0000256" key="1">
    <source>
        <dbReference type="SAM" id="Phobius"/>
    </source>
</evidence>
<organism evidence="4 5">
    <name type="scientific">Paenibacillus sophorae</name>
    <dbReference type="NCBI Taxonomy" id="1333845"/>
    <lineage>
        <taxon>Bacteria</taxon>
        <taxon>Bacillati</taxon>
        <taxon>Bacillota</taxon>
        <taxon>Bacilli</taxon>
        <taxon>Bacillales</taxon>
        <taxon>Paenibacillaceae</taxon>
        <taxon>Paenibacillus</taxon>
    </lineage>
</organism>
<evidence type="ECO:0000313" key="6">
    <source>
        <dbReference type="Proteomes" id="UP000683429"/>
    </source>
</evidence>
<feature type="transmembrane region" description="Helical" evidence="1">
    <location>
        <begin position="6"/>
        <end position="24"/>
    </location>
</feature>
<keyword evidence="1" id="KW-0472">Membrane</keyword>
<accession>A0A1H8GGY4</accession>
<protein>
    <submittedName>
        <fullName evidence="4">CAAX protease self-immunity</fullName>
    </submittedName>
    <submittedName>
        <fullName evidence="3">CPBP family intramembrane metalloprotease</fullName>
    </submittedName>
</protein>
<dbReference type="Proteomes" id="UP000683429">
    <property type="component" value="Chromosome"/>
</dbReference>
<dbReference type="PANTHER" id="PTHR43592:SF15">
    <property type="entry name" value="CAAX AMINO TERMINAL PROTEASE FAMILY PROTEIN"/>
    <property type="match status" value="1"/>
</dbReference>
<reference evidence="3 6" key="2">
    <citation type="submission" date="2021-06" db="EMBL/GenBank/DDBJ databases">
        <title>Whole genome sequence of Paenibacillus sophorae DSM23020 for comparative genomics.</title>
        <authorList>
            <person name="Kim M.-J."/>
            <person name="Lee G."/>
            <person name="Shin J.-H."/>
        </authorList>
    </citation>
    <scope>NUCLEOTIDE SEQUENCE [LARGE SCALE GENOMIC DNA]</scope>
    <source>
        <strain evidence="3 6">DSM 23020</strain>
    </source>
</reference>
<name>A0A1H8GGY4_9BACL</name>
<dbReference type="Proteomes" id="UP000198809">
    <property type="component" value="Unassembled WGS sequence"/>
</dbReference>
<feature type="transmembrane region" description="Helical" evidence="1">
    <location>
        <begin position="105"/>
        <end position="127"/>
    </location>
</feature>
<evidence type="ECO:0000259" key="2">
    <source>
        <dbReference type="Pfam" id="PF02517"/>
    </source>
</evidence>
<dbReference type="Pfam" id="PF02517">
    <property type="entry name" value="Rce1-like"/>
    <property type="match status" value="1"/>
</dbReference>
<dbReference type="PANTHER" id="PTHR43592">
    <property type="entry name" value="CAAX AMINO TERMINAL PROTEASE"/>
    <property type="match status" value="1"/>
</dbReference>
<evidence type="ECO:0000313" key="3">
    <source>
        <dbReference type="EMBL" id="QWU14216.1"/>
    </source>
</evidence>
<dbReference type="EMBL" id="CP076607">
    <property type="protein sequence ID" value="QWU14216.1"/>
    <property type="molecule type" value="Genomic_DNA"/>
</dbReference>
<dbReference type="GO" id="GO:0008237">
    <property type="term" value="F:metallopeptidase activity"/>
    <property type="evidence" value="ECO:0007669"/>
    <property type="project" value="UniProtKB-KW"/>
</dbReference>
<dbReference type="InterPro" id="IPR003675">
    <property type="entry name" value="Rce1/LyrA-like_dom"/>
</dbReference>
<gene>
    <name evidence="3" type="ORF">KP014_20095</name>
    <name evidence="4" type="ORF">SAMN04487895_101505</name>
</gene>